<reference evidence="7" key="1">
    <citation type="submission" date="2014-07" db="EMBL/GenBank/DDBJ databases">
        <authorList>
            <person name="Hornung V.Bastian."/>
        </authorList>
    </citation>
    <scope>NUCLEOTIDE SEQUENCE</scope>
    <source>
        <strain evidence="7">PCE-S</strain>
    </source>
</reference>
<dbReference type="InterPro" id="IPR008949">
    <property type="entry name" value="Isoprenoid_synthase_dom_sf"/>
</dbReference>
<comment type="similarity">
    <text evidence="2 6">Belongs to the FPP/GGPP synthase family.</text>
</comment>
<keyword evidence="3 6" id="KW-0808">Transferase</keyword>
<name>A0A098B329_DESHA</name>
<dbReference type="GO" id="GO:0046872">
    <property type="term" value="F:metal ion binding"/>
    <property type="evidence" value="ECO:0007669"/>
    <property type="project" value="UniProtKB-KW"/>
</dbReference>
<evidence type="ECO:0000256" key="1">
    <source>
        <dbReference type="ARBA" id="ARBA00001946"/>
    </source>
</evidence>
<dbReference type="EMBL" id="LOCK01000061">
    <property type="protein sequence ID" value="KTE89956.1"/>
    <property type="molecule type" value="Genomic_DNA"/>
</dbReference>
<dbReference type="EMBL" id="LK996017">
    <property type="protein sequence ID" value="CDX02281.1"/>
    <property type="molecule type" value="Genomic_DNA"/>
</dbReference>
<dbReference type="SFLD" id="SFLDS00005">
    <property type="entry name" value="Isoprenoid_Synthase_Type_I"/>
    <property type="match status" value="1"/>
</dbReference>
<organism evidence="7">
    <name type="scientific">Desulfitobacterium hafniense</name>
    <name type="common">Desulfitobacterium frappieri</name>
    <dbReference type="NCBI Taxonomy" id="49338"/>
    <lineage>
        <taxon>Bacteria</taxon>
        <taxon>Bacillati</taxon>
        <taxon>Bacillota</taxon>
        <taxon>Clostridia</taxon>
        <taxon>Eubacteriales</taxon>
        <taxon>Desulfitobacteriaceae</taxon>
        <taxon>Desulfitobacterium</taxon>
    </lineage>
</organism>
<dbReference type="GO" id="GO:0004659">
    <property type="term" value="F:prenyltransferase activity"/>
    <property type="evidence" value="ECO:0007669"/>
    <property type="project" value="InterPro"/>
</dbReference>
<dbReference type="AlphaFoldDB" id="A0A098B329"/>
<dbReference type="GO" id="GO:0008299">
    <property type="term" value="P:isoprenoid biosynthetic process"/>
    <property type="evidence" value="ECO:0007669"/>
    <property type="project" value="InterPro"/>
</dbReference>
<gene>
    <name evidence="8" type="ORF">AT727_11465</name>
    <name evidence="7" type="ORF">DPCES_2394</name>
</gene>
<evidence type="ECO:0000256" key="4">
    <source>
        <dbReference type="ARBA" id="ARBA00022723"/>
    </source>
</evidence>
<evidence type="ECO:0000313" key="8">
    <source>
        <dbReference type="EMBL" id="KTE89956.1"/>
    </source>
</evidence>
<proteinExistence type="inferred from homology"/>
<evidence type="ECO:0000313" key="7">
    <source>
        <dbReference type="EMBL" id="CDX02281.1"/>
    </source>
</evidence>
<dbReference type="PANTHER" id="PTHR12001:SF69">
    <property type="entry name" value="ALL TRANS-POLYPRENYL-DIPHOSPHATE SYNTHASE PDSS1"/>
    <property type="match status" value="1"/>
</dbReference>
<dbReference type="PROSITE" id="PS00444">
    <property type="entry name" value="POLYPRENYL_SYNTHASE_2"/>
    <property type="match status" value="1"/>
</dbReference>
<dbReference type="PROSITE" id="PS00723">
    <property type="entry name" value="POLYPRENYL_SYNTHASE_1"/>
    <property type="match status" value="1"/>
</dbReference>
<accession>A0A098B329</accession>
<dbReference type="InterPro" id="IPR000092">
    <property type="entry name" value="Polyprenyl_synt"/>
</dbReference>
<reference evidence="8 9" key="2">
    <citation type="submission" date="2015-12" db="EMBL/GenBank/DDBJ databases">
        <title>Draft Genome Sequence of Desulfitobacterium hafniense Strain DH, a Sulfate-reducing Bacterium Isolated from Paddy Soils.</title>
        <authorList>
            <person name="Bao P."/>
            <person name="Zhang X."/>
            <person name="Li G."/>
        </authorList>
    </citation>
    <scope>NUCLEOTIDE SEQUENCE [LARGE SCALE GENOMIC DNA]</scope>
    <source>
        <strain evidence="8 9">DH</strain>
    </source>
</reference>
<dbReference type="RefSeq" id="WP_018306812.1">
    <property type="nucleotide sequence ID" value="NZ_JAYFNZ010000016.1"/>
</dbReference>
<dbReference type="CDD" id="cd00685">
    <property type="entry name" value="Trans_IPPS_HT"/>
    <property type="match status" value="1"/>
</dbReference>
<comment type="cofactor">
    <cofactor evidence="1">
        <name>Mg(2+)</name>
        <dbReference type="ChEBI" id="CHEBI:18420"/>
    </cofactor>
</comment>
<evidence type="ECO:0000256" key="5">
    <source>
        <dbReference type="ARBA" id="ARBA00022842"/>
    </source>
</evidence>
<evidence type="ECO:0000256" key="2">
    <source>
        <dbReference type="ARBA" id="ARBA00006706"/>
    </source>
</evidence>
<evidence type="ECO:0000256" key="6">
    <source>
        <dbReference type="RuleBase" id="RU004466"/>
    </source>
</evidence>
<keyword evidence="5" id="KW-0460">Magnesium</keyword>
<dbReference type="PANTHER" id="PTHR12001">
    <property type="entry name" value="GERANYLGERANYL PYROPHOSPHATE SYNTHASE"/>
    <property type="match status" value="1"/>
</dbReference>
<dbReference type="PATRIC" id="fig|49338.4.peg.2575"/>
<dbReference type="SUPFAM" id="SSF48576">
    <property type="entry name" value="Terpenoid synthases"/>
    <property type="match status" value="1"/>
</dbReference>
<dbReference type="Proteomes" id="UP000054623">
    <property type="component" value="Unassembled WGS sequence"/>
</dbReference>
<dbReference type="OrthoDB" id="9805316at2"/>
<dbReference type="InterPro" id="IPR033749">
    <property type="entry name" value="Polyprenyl_synt_CS"/>
</dbReference>
<evidence type="ECO:0000313" key="9">
    <source>
        <dbReference type="Proteomes" id="UP000054623"/>
    </source>
</evidence>
<dbReference type="Gene3D" id="1.10.600.10">
    <property type="entry name" value="Farnesyl Diphosphate Synthase"/>
    <property type="match status" value="1"/>
</dbReference>
<protein>
    <submittedName>
        <fullName evidence="8">Geranylgeranyl pyrophosphate synthase</fullName>
    </submittedName>
    <submittedName>
        <fullName evidence="7">Prenyl transferase</fullName>
    </submittedName>
</protein>
<evidence type="ECO:0000256" key="3">
    <source>
        <dbReference type="ARBA" id="ARBA00022679"/>
    </source>
</evidence>
<sequence>MASPDMASVTIKSANSAISFPELLIVEERLRESFLRAGDTIKDSCLLLLDSGGKRLRPLLTLQSAQCFGPLNSAALDAAVAAELIHMASLIHDDVIDHSDRRRGIPTINSQRGNQVAVLAGDYVFAEAFRILANKHLLTSMSYLVDAIQSMCDGEIQQAEQRCDLAVEPSQYFQRIAQKTGILLASCCCSGAASAGANQEAVEALGQYGMNLGYAYQIIDDILDFTGNPQVTGKPAAADLLNGYITLPVIYLLDKPLYGPWAREMLQARDLSPANVQRIIQALISSGALNEAFTTALRCAQTAVQALSSLPPSPSKTFLSELTHTILYRQA</sequence>
<keyword evidence="4" id="KW-0479">Metal-binding</keyword>
<dbReference type="Pfam" id="PF00348">
    <property type="entry name" value="polyprenyl_synt"/>
    <property type="match status" value="1"/>
</dbReference>